<dbReference type="Proteomes" id="UP000092573">
    <property type="component" value="Chromosome"/>
</dbReference>
<dbReference type="AlphaFoldDB" id="A0A1B1MX90"/>
<organism evidence="1 2">
    <name type="scientific">Paenibacillus yonginensis</name>
    <dbReference type="NCBI Taxonomy" id="1462996"/>
    <lineage>
        <taxon>Bacteria</taxon>
        <taxon>Bacillati</taxon>
        <taxon>Bacillota</taxon>
        <taxon>Bacilli</taxon>
        <taxon>Bacillales</taxon>
        <taxon>Paenibacillaceae</taxon>
        <taxon>Paenibacillus</taxon>
    </lineage>
</organism>
<dbReference type="KEGG" id="pyg:AWM70_03795"/>
<name>A0A1B1MX90_9BACL</name>
<keyword evidence="2" id="KW-1185">Reference proteome</keyword>
<reference evidence="1 2" key="1">
    <citation type="submission" date="2016-01" db="EMBL/GenBank/DDBJ databases">
        <title>Complete Genome Sequence of Paenibacillus yonginensis DCY84, a novel Plant Growth-Promoting Bacteria with Elicitation of Induced Systemic Resistance.</title>
        <authorList>
            <person name="Kim Y.J."/>
            <person name="Yang D.C."/>
            <person name="Sukweenadhi J."/>
        </authorList>
    </citation>
    <scope>NUCLEOTIDE SEQUENCE [LARGE SCALE GENOMIC DNA]</scope>
    <source>
        <strain evidence="1 2">DCY84</strain>
    </source>
</reference>
<protein>
    <submittedName>
        <fullName evidence="1">Uncharacterized protein</fullName>
    </submittedName>
</protein>
<dbReference type="EMBL" id="CP014167">
    <property type="protein sequence ID" value="ANS73803.1"/>
    <property type="molecule type" value="Genomic_DNA"/>
</dbReference>
<accession>A0A1B1MX90</accession>
<sequence>MLNVLKKLSLRHLKIRQKLLILNLTSIVFFAADWRDQLLLCEPYSEQLQSAVRGEFDEG</sequence>
<gene>
    <name evidence="1" type="ORF">AWM70_03795</name>
</gene>
<dbReference type="STRING" id="1462996.AWM70_03795"/>
<evidence type="ECO:0000313" key="2">
    <source>
        <dbReference type="Proteomes" id="UP000092573"/>
    </source>
</evidence>
<evidence type="ECO:0000313" key="1">
    <source>
        <dbReference type="EMBL" id="ANS73803.1"/>
    </source>
</evidence>
<proteinExistence type="predicted"/>